<dbReference type="EMBL" id="CM055102">
    <property type="protein sequence ID" value="KAJ7538466.1"/>
    <property type="molecule type" value="Genomic_DNA"/>
</dbReference>
<comment type="caution">
    <text evidence="1">The sequence shown here is derived from an EMBL/GenBank/DDBJ whole genome shotgun (WGS) entry which is preliminary data.</text>
</comment>
<evidence type="ECO:0000313" key="2">
    <source>
        <dbReference type="Proteomes" id="UP001162992"/>
    </source>
</evidence>
<sequence>MHIGLPREVARAERSGAEGLDMNDPPKHNASLPHVKKKVKQQGDIWPNASEVLQQQQLLQTMAGAEVRQLKRVASMEVQRQTQLGFMCGSLPVPTSSIAVSSSNFEAKPDAVVLPAISLHSQRSLAPRYWLLPAETDLNSLPSDYGLQSESLMPITSILDAGEICDRWSMSYISQSLAWKCDTLAVHAIAGYGDEIDVVAPVDILKQIFKTPYSKARLSVAVHRIGRTLVLNSGPDTEEAEKLASRKKTQAKLERSLFSKFVRHSMHVPHNGHVPSPATCSRSKSPPTCPRYAEDFSRGPFGVNSHCSPVAQHQHVPWQVVDNHVLDGRNGSASDSARATSRIPSSRNGKQRVSWSCAPQSRCRGGNESMQKSRLFGEQQHDPDCARQDTEGQHRPSSEGFLRVLFWQFQNLRMLLGSDLLLFSNDKHVAVSLHLLELERQVTPLMWLDAWLDNIMASVPELAICYHRNGVVQGYELLKTDDIFLVKGLAEDGTAFFQPHLVQQNAMSVLRFLKENCKQDPGTYWLFKNAGEDLLQLFDLTVMSKTHSSCVDEDEKRHKTLPSLKNSYRGCYSLPLAMLLYRIAQRLSQSKDPTSRCKCAKLFQKCLDFLDEEEHLVMRASAHEQVARLILNCCNEQESVAKPLLLESIKTEHGGTTDVKEPSDKILLLPSKSVGVNDTKCTLRVMEKVVDDRSIRIPNPQETSFSEHGVEKFSSTSCSVSGNPKEFGAFQSTTRAVDDVANCGSGIVINFENDNSIHKNELAVCAASTCSSNTVQVLTDSVSARLAAVHHVSQAILSLRSQRQLHETGDHENKLNKEGNNHLNQFPLCLCGEIECFTLCDFTENELGFKVDQKLQKLVLLLGESYLALGQAYQEECQLGRALQAAELACTVYGSMLQDDKEKINLGTIEDCSDVICPPSKVHSEPPPNLTESFTGGNPCLAAESKLQGKVSDPNLGKDGMESKGNNCSTCRGLFWGQIWILLGDIYVDRSRLCLEQNSQSQVVASRCDELKISKEVAKEVKRLKKKIAQKRSCAICSLMGCSCQTDRVNSGSSASSSSSSFSVNVSKQTRKLGLRYDSRVKTPNLVHEQDLVIKNGDTIRANGKSQEGTSLCDLSSADKASFSTKAQFVSITSDSCIAAQTELQSSCIEAVKQQSAHPRDLFWFIKGPLISNPETNLSMAVECYESAVLALGDLAIGAKDLVSALRKKGWACNELGRRRLAHGDAQLAETTFDIAIRAFRKVGDFTNIVLVNCNLGHSRRASAEALVSQNRIYAENAIYQDDYVNNITDLKSSYREALKFYNLAKQELKNLPLADRQNNDLHNQVITQLAHTYLRLGMFLARDQQLSCNFDAKDKSADHANKGGTVKRNGNECMLAITAGDAIREALLLYESIGTDRAQEAAFSHFQLACCHRDWCQRIAASRGNEHPGEKGGASFQRLKRYFSLADRHWQKALEFYKADTHPDMFLKILMERSSLTLLLAPPSNPNQVADLSLSHLLEGRLAFPAIKSSFREVEAEEQEALSWPSPKIVADYHRQLQTLLRRMLAAAISASKNSCSGSSHPKKSAEFDQGDGHYQNTTQKGDVLKLKDMYRLSLKLSDRSDLESLHNSWPPS</sequence>
<proteinExistence type="predicted"/>
<dbReference type="Proteomes" id="UP001162992">
    <property type="component" value="Chromosome 11"/>
</dbReference>
<accession>A0ACC2C8U2</accession>
<gene>
    <name evidence="1" type="ORF">O6H91_11G049200</name>
</gene>
<protein>
    <submittedName>
        <fullName evidence="1">Uncharacterized protein</fullName>
    </submittedName>
</protein>
<evidence type="ECO:0000313" key="1">
    <source>
        <dbReference type="EMBL" id="KAJ7538466.1"/>
    </source>
</evidence>
<reference evidence="2" key="1">
    <citation type="journal article" date="2024" name="Proc. Natl. Acad. Sci. U.S.A.">
        <title>Extraordinary preservation of gene collinearity over three hundred million years revealed in homosporous lycophytes.</title>
        <authorList>
            <person name="Li C."/>
            <person name="Wickell D."/>
            <person name="Kuo L.Y."/>
            <person name="Chen X."/>
            <person name="Nie B."/>
            <person name="Liao X."/>
            <person name="Peng D."/>
            <person name="Ji J."/>
            <person name="Jenkins J."/>
            <person name="Williams M."/>
            <person name="Shu S."/>
            <person name="Plott C."/>
            <person name="Barry K."/>
            <person name="Rajasekar S."/>
            <person name="Grimwood J."/>
            <person name="Han X."/>
            <person name="Sun S."/>
            <person name="Hou Z."/>
            <person name="He W."/>
            <person name="Dai G."/>
            <person name="Sun C."/>
            <person name="Schmutz J."/>
            <person name="Leebens-Mack J.H."/>
            <person name="Li F.W."/>
            <person name="Wang L."/>
        </authorList>
    </citation>
    <scope>NUCLEOTIDE SEQUENCE [LARGE SCALE GENOMIC DNA]</scope>
    <source>
        <strain evidence="2">cv. PW_Plant_1</strain>
    </source>
</reference>
<organism evidence="1 2">
    <name type="scientific">Diphasiastrum complanatum</name>
    <name type="common">Issler's clubmoss</name>
    <name type="synonym">Lycopodium complanatum</name>
    <dbReference type="NCBI Taxonomy" id="34168"/>
    <lineage>
        <taxon>Eukaryota</taxon>
        <taxon>Viridiplantae</taxon>
        <taxon>Streptophyta</taxon>
        <taxon>Embryophyta</taxon>
        <taxon>Tracheophyta</taxon>
        <taxon>Lycopodiopsida</taxon>
        <taxon>Lycopodiales</taxon>
        <taxon>Lycopodiaceae</taxon>
        <taxon>Lycopodioideae</taxon>
        <taxon>Diphasiastrum</taxon>
    </lineage>
</organism>
<name>A0ACC2C8U2_DIPCM</name>
<keyword evidence="2" id="KW-1185">Reference proteome</keyword>